<protein>
    <submittedName>
        <fullName evidence="2">Acyltransferase</fullName>
    </submittedName>
</protein>
<reference evidence="2" key="2">
    <citation type="submission" date="2020-10" db="UniProtKB">
        <authorList>
            <consortium name="WormBaseParasite"/>
        </authorList>
    </citation>
    <scope>IDENTIFICATION</scope>
</reference>
<proteinExistence type="predicted"/>
<sequence length="282" mass="32964">MSQTSNGSAIKRFTYDWLIRFAELHPFQSFYFDGHPSVAFNLLTSKYAAISPIFARLIIRHMPYLYYGNQLHVSNRKIVKKFGLQPDLQSFELPSPKKYSIYICGVCHITELTPDLFTWFEDNRIIFYGEHIYMTKSGATVVNDPSPNTSGPRLQQFHNERMLLFSTTTLTEPIDFSEVCPFLAHYKYITLYIPVIYGTSFTNIARKNQFTPERFYVFEQDVSDNVMLEMVDYFLDALDRGRRRTGVSLTVNFVSGFFEQVRSRELKKQAQNEHDYLDKGYV</sequence>
<dbReference type="WBParaSite" id="Pan_g5086.t1">
    <property type="protein sequence ID" value="Pan_g5086.t1"/>
    <property type="gene ID" value="Pan_g5086"/>
</dbReference>
<accession>A0A7E4VYP7</accession>
<organism evidence="1 2">
    <name type="scientific">Panagrellus redivivus</name>
    <name type="common">Microworm</name>
    <dbReference type="NCBI Taxonomy" id="6233"/>
    <lineage>
        <taxon>Eukaryota</taxon>
        <taxon>Metazoa</taxon>
        <taxon>Ecdysozoa</taxon>
        <taxon>Nematoda</taxon>
        <taxon>Chromadorea</taxon>
        <taxon>Rhabditida</taxon>
        <taxon>Tylenchina</taxon>
        <taxon>Panagrolaimomorpha</taxon>
        <taxon>Panagrolaimoidea</taxon>
        <taxon>Panagrolaimidae</taxon>
        <taxon>Panagrellus</taxon>
    </lineage>
</organism>
<reference evidence="1" key="1">
    <citation type="journal article" date="2013" name="Genetics">
        <title>The draft genome and transcriptome of Panagrellus redivivus are shaped by the harsh demands of a free-living lifestyle.</title>
        <authorList>
            <person name="Srinivasan J."/>
            <person name="Dillman A.R."/>
            <person name="Macchietto M.G."/>
            <person name="Heikkinen L."/>
            <person name="Lakso M."/>
            <person name="Fracchia K.M."/>
            <person name="Antoshechkin I."/>
            <person name="Mortazavi A."/>
            <person name="Wong G."/>
            <person name="Sternberg P.W."/>
        </authorList>
    </citation>
    <scope>NUCLEOTIDE SEQUENCE [LARGE SCALE GENOMIC DNA]</scope>
    <source>
        <strain evidence="1">MT8872</strain>
    </source>
</reference>
<keyword evidence="1" id="KW-1185">Reference proteome</keyword>
<evidence type="ECO:0000313" key="1">
    <source>
        <dbReference type="Proteomes" id="UP000492821"/>
    </source>
</evidence>
<evidence type="ECO:0000313" key="2">
    <source>
        <dbReference type="WBParaSite" id="Pan_g5086.t1"/>
    </source>
</evidence>
<dbReference type="Proteomes" id="UP000492821">
    <property type="component" value="Unassembled WGS sequence"/>
</dbReference>
<dbReference type="AlphaFoldDB" id="A0A7E4VYP7"/>
<name>A0A7E4VYP7_PANRE</name>